<dbReference type="EMBL" id="ABJB010466802">
    <property type="status" value="NOT_ANNOTATED_CDS"/>
    <property type="molecule type" value="Genomic_DNA"/>
</dbReference>
<gene>
    <name evidence="1" type="ORF">IscW_ISCW012051</name>
</gene>
<organism>
    <name type="scientific">Ixodes scapularis</name>
    <name type="common">Black-legged tick</name>
    <name type="synonym">Deer tick</name>
    <dbReference type="NCBI Taxonomy" id="6945"/>
    <lineage>
        <taxon>Eukaryota</taxon>
        <taxon>Metazoa</taxon>
        <taxon>Ecdysozoa</taxon>
        <taxon>Arthropoda</taxon>
        <taxon>Chelicerata</taxon>
        <taxon>Arachnida</taxon>
        <taxon>Acari</taxon>
        <taxon>Parasitiformes</taxon>
        <taxon>Ixodida</taxon>
        <taxon>Ixodoidea</taxon>
        <taxon>Ixodidae</taxon>
        <taxon>Ixodinae</taxon>
        <taxon>Ixodes</taxon>
    </lineage>
</organism>
<dbReference type="InParanoid" id="B7QF37"/>
<sequence>MLAGCIYLENFAVDDGARCFDVGELVFLEEQAHRFFDVLQSGNTMPIVVEPATVEQATADM</sequence>
<dbReference type="HOGENOM" id="CLU_2925191_0_0_1"/>
<reference evidence="1 3" key="1">
    <citation type="submission" date="2008-03" db="EMBL/GenBank/DDBJ databases">
        <title>Annotation of Ixodes scapularis.</title>
        <authorList>
            <consortium name="Ixodes scapularis Genome Project Consortium"/>
            <person name="Caler E."/>
            <person name="Hannick L.I."/>
            <person name="Bidwell S."/>
            <person name="Joardar V."/>
            <person name="Thiagarajan M."/>
            <person name="Amedeo P."/>
            <person name="Galinsky K.J."/>
            <person name="Schobel S."/>
            <person name="Inman J."/>
            <person name="Hostetler J."/>
            <person name="Miller J."/>
            <person name="Hammond M."/>
            <person name="Megy K."/>
            <person name="Lawson D."/>
            <person name="Kodira C."/>
            <person name="Sutton G."/>
            <person name="Meyer J."/>
            <person name="Hill C.A."/>
            <person name="Birren B."/>
            <person name="Nene V."/>
            <person name="Collins F."/>
            <person name="Alarcon-Chaidez F."/>
            <person name="Wikel S."/>
            <person name="Strausberg R."/>
        </authorList>
    </citation>
    <scope>NUCLEOTIDE SEQUENCE [LARGE SCALE GENOMIC DNA]</scope>
    <source>
        <strain evidence="3">Wikel</strain>
        <strain evidence="1">Wikel colony</strain>
    </source>
</reference>
<dbReference type="VEuPathDB" id="VectorBase:ISCI012051"/>
<name>B7QF37_IXOSC</name>
<protein>
    <submittedName>
        <fullName evidence="1 2">Uncharacterized protein</fullName>
    </submittedName>
</protein>
<dbReference type="AlphaFoldDB" id="B7QF37"/>
<dbReference type="Proteomes" id="UP000001555">
    <property type="component" value="Unassembled WGS sequence"/>
</dbReference>
<dbReference type="EMBL" id="DS923850">
    <property type="protein sequence ID" value="EEC17459.1"/>
    <property type="molecule type" value="Genomic_DNA"/>
</dbReference>
<dbReference type="EnsemblMetazoa" id="ISCW012051-RA">
    <property type="protein sequence ID" value="ISCW012051-PA"/>
    <property type="gene ID" value="ISCW012051"/>
</dbReference>
<proteinExistence type="predicted"/>
<evidence type="ECO:0000313" key="3">
    <source>
        <dbReference type="Proteomes" id="UP000001555"/>
    </source>
</evidence>
<accession>B7QF37</accession>
<evidence type="ECO:0000313" key="2">
    <source>
        <dbReference type="EnsemblMetazoa" id="ISCW012051-PA"/>
    </source>
</evidence>
<reference evidence="2" key="2">
    <citation type="submission" date="2020-05" db="UniProtKB">
        <authorList>
            <consortium name="EnsemblMetazoa"/>
        </authorList>
    </citation>
    <scope>IDENTIFICATION</scope>
    <source>
        <strain evidence="2">wikel</strain>
    </source>
</reference>
<dbReference type="PaxDb" id="6945-B7QF37"/>
<evidence type="ECO:0000313" key="1">
    <source>
        <dbReference type="EMBL" id="EEC17459.1"/>
    </source>
</evidence>
<keyword evidence="3" id="KW-1185">Reference proteome</keyword>
<dbReference type="VEuPathDB" id="VectorBase:ISCW012051"/>